<feature type="non-terminal residue" evidence="1">
    <location>
        <position position="1"/>
    </location>
</feature>
<dbReference type="Proteomes" id="UP000663848">
    <property type="component" value="Unassembled WGS sequence"/>
</dbReference>
<evidence type="ECO:0000313" key="1">
    <source>
        <dbReference type="EMBL" id="CAF5152682.1"/>
    </source>
</evidence>
<proteinExistence type="predicted"/>
<gene>
    <name evidence="1" type="ORF">QYT958_LOCUS48710</name>
</gene>
<evidence type="ECO:0000313" key="2">
    <source>
        <dbReference type="Proteomes" id="UP000663848"/>
    </source>
</evidence>
<comment type="caution">
    <text evidence="1">The sequence shown here is derived from an EMBL/GenBank/DDBJ whole genome shotgun (WGS) entry which is preliminary data.</text>
</comment>
<dbReference type="EMBL" id="CAJOBR010101081">
    <property type="protein sequence ID" value="CAF5152682.1"/>
    <property type="molecule type" value="Genomic_DNA"/>
</dbReference>
<dbReference type="AlphaFoldDB" id="A0A822GWM9"/>
<name>A0A822GWM9_9BILA</name>
<accession>A0A822GWM9</accession>
<sequence length="60" mass="7030">AHVSAWNVEAAKNDYKYLLENVKDDDKVLTLVQYELQQLVQAEHNKYQEDKSRLSGKMFS</sequence>
<organism evidence="1 2">
    <name type="scientific">Rotaria socialis</name>
    <dbReference type="NCBI Taxonomy" id="392032"/>
    <lineage>
        <taxon>Eukaryota</taxon>
        <taxon>Metazoa</taxon>
        <taxon>Spiralia</taxon>
        <taxon>Gnathifera</taxon>
        <taxon>Rotifera</taxon>
        <taxon>Eurotatoria</taxon>
        <taxon>Bdelloidea</taxon>
        <taxon>Philodinida</taxon>
        <taxon>Philodinidae</taxon>
        <taxon>Rotaria</taxon>
    </lineage>
</organism>
<protein>
    <submittedName>
        <fullName evidence="1">Uncharacterized protein</fullName>
    </submittedName>
</protein>
<reference evidence="1" key="1">
    <citation type="submission" date="2021-02" db="EMBL/GenBank/DDBJ databases">
        <authorList>
            <person name="Nowell W R."/>
        </authorList>
    </citation>
    <scope>NUCLEOTIDE SEQUENCE</scope>
</reference>